<dbReference type="InterPro" id="IPR015943">
    <property type="entry name" value="WD40/YVTN_repeat-like_dom_sf"/>
</dbReference>
<feature type="repeat" description="WD" evidence="3">
    <location>
        <begin position="654"/>
        <end position="687"/>
    </location>
</feature>
<keyword evidence="1 3" id="KW-0853">WD repeat</keyword>
<dbReference type="GO" id="GO:0000398">
    <property type="term" value="P:mRNA splicing, via spliceosome"/>
    <property type="evidence" value="ECO:0007669"/>
    <property type="project" value="TreeGrafter"/>
</dbReference>
<evidence type="ECO:0000256" key="2">
    <source>
        <dbReference type="ARBA" id="ARBA00022737"/>
    </source>
</evidence>
<evidence type="ECO:0000313" key="5">
    <source>
        <dbReference type="EMBL" id="KAH0560092.1"/>
    </source>
</evidence>
<dbReference type="InterPro" id="IPR036322">
    <property type="entry name" value="WD40_repeat_dom_sf"/>
</dbReference>
<dbReference type="SMART" id="SM00355">
    <property type="entry name" value="ZnF_C2H2"/>
    <property type="match status" value="2"/>
</dbReference>
<dbReference type="InterPro" id="IPR020472">
    <property type="entry name" value="WD40_PAC1"/>
</dbReference>
<dbReference type="InterPro" id="IPR013087">
    <property type="entry name" value="Znf_C2H2_type"/>
</dbReference>
<reference evidence="5" key="1">
    <citation type="submission" date="2021-03" db="EMBL/GenBank/DDBJ databases">
        <title>Comparative genomics and phylogenomic investigation of the class Geoglossomycetes provide insights into ecological specialization and systematics.</title>
        <authorList>
            <person name="Melie T."/>
            <person name="Pirro S."/>
            <person name="Miller A.N."/>
            <person name="Quandt A."/>
        </authorList>
    </citation>
    <scope>NUCLEOTIDE SEQUENCE</scope>
    <source>
        <strain evidence="5">CAQ_001_2017</strain>
    </source>
</reference>
<name>A0A9P8LDB6_9PEZI</name>
<dbReference type="EMBL" id="JAGHQM010000453">
    <property type="protein sequence ID" value="KAH0560092.1"/>
    <property type="molecule type" value="Genomic_DNA"/>
</dbReference>
<dbReference type="SMART" id="SM00320">
    <property type="entry name" value="WD40"/>
    <property type="match status" value="6"/>
</dbReference>
<dbReference type="PANTHER" id="PTHR19846">
    <property type="entry name" value="WD40 REPEAT PROTEIN"/>
    <property type="match status" value="1"/>
</dbReference>
<evidence type="ECO:0000256" key="3">
    <source>
        <dbReference type="PROSITE-ProRule" id="PRU00221"/>
    </source>
</evidence>
<accession>A0A9P8LDB6</accession>
<dbReference type="PROSITE" id="PS00678">
    <property type="entry name" value="WD_REPEATS_1"/>
    <property type="match status" value="4"/>
</dbReference>
<dbReference type="GO" id="GO:0030621">
    <property type="term" value="F:U4 snRNA binding"/>
    <property type="evidence" value="ECO:0007669"/>
    <property type="project" value="TreeGrafter"/>
</dbReference>
<keyword evidence="6" id="KW-1185">Reference proteome</keyword>
<dbReference type="Proteomes" id="UP000750711">
    <property type="component" value="Unassembled WGS sequence"/>
</dbReference>
<evidence type="ECO:0000259" key="4">
    <source>
        <dbReference type="SMART" id="SM00355"/>
    </source>
</evidence>
<sequence length="779" mass="86300">MDAQDSEKASRILEWIALAKRPMKKIELLDGVTLHRGNSQLNEKTRLWERVIDVCKPLVEDGPNGTVVFIHFTVQEYLLKLSPNISDDPIVKPVDAHHDISFACIAYLRTALDLIDPNIPEEQKMVQVAMGFHALQLYASEHWITHLLEYADFNGDLKDKASQPLMEQLASLYTVHEDMRVQLSRTPNTSAQSHAAGDVTKGLLYLSNIEAGNMVRQTVGLRKLLLNKQHITGQEVEAFEMAQDSTLFTEVLLSYKKIVHYLLEVTLVPGLDREQLARFKQHYGPSAFVCHFRGCPRATDGYSTELKLRDHETRVHAGGIKCSEMSCSWNRIGFNTSAALKRHMQKYHSTLESGKKSDVSVVRRKYICGNSKTSNGDSWGCGQRFVLESELQRHFESAAGQICIAEKSSRLPTAHDDLPGRPELQHTTADRVSEKSVQDVGNFLNDLNIDDVPPEYKREGDGWFAIFNPNVPRVLDVDLVHTLLHDSVVCCVRFSGDGKYIATGCNHAAQIFDISTGVRVSYLGHMPTDGAGDLYVRGVCFSPDGKYLATGAGDRFVRLWDIKAKTIRHAFSGHEQDVYALDFARNGRIIASASSDRTVRLWDLDSGLAILVLAIDDGFTSVAISPDARLVAAGSLDKSLRVWDVINGSLVQKYDGHCDSVYSIAFAPNGRELISASLDKTIMIWKLPLPLASPDIDSIGGVRTFKGHKGFVLAVDLTPDGQWTLSGSKDRSVQFWDSQSGSAQLAIIGHKSPGTIFSLCWLLVTPVSIMSSHDSEPIG</sequence>
<dbReference type="PRINTS" id="PR00320">
    <property type="entry name" value="GPROTEINBRPT"/>
</dbReference>
<evidence type="ECO:0000256" key="1">
    <source>
        <dbReference type="ARBA" id="ARBA00022574"/>
    </source>
</evidence>
<feature type="repeat" description="WD" evidence="3">
    <location>
        <begin position="536"/>
        <end position="570"/>
    </location>
</feature>
<gene>
    <name evidence="5" type="ORF">GP486_003385</name>
</gene>
<comment type="caution">
    <text evidence="5">The sequence shown here is derived from an EMBL/GenBank/DDBJ whole genome shotgun (WGS) entry which is preliminary data.</text>
</comment>
<dbReference type="Pfam" id="PF22939">
    <property type="entry name" value="WHD_GPIID"/>
    <property type="match status" value="1"/>
</dbReference>
<dbReference type="CDD" id="cd00200">
    <property type="entry name" value="WD40"/>
    <property type="match status" value="1"/>
</dbReference>
<proteinExistence type="predicted"/>
<dbReference type="SUPFAM" id="SSF50978">
    <property type="entry name" value="WD40 repeat-like"/>
    <property type="match status" value="1"/>
</dbReference>
<dbReference type="GO" id="GO:0046540">
    <property type="term" value="C:U4/U6 x U5 tri-snRNP complex"/>
    <property type="evidence" value="ECO:0007669"/>
    <property type="project" value="TreeGrafter"/>
</dbReference>
<feature type="domain" description="C2H2-type" evidence="4">
    <location>
        <begin position="320"/>
        <end position="348"/>
    </location>
</feature>
<dbReference type="InterPro" id="IPR001680">
    <property type="entry name" value="WD40_rpt"/>
</dbReference>
<evidence type="ECO:0000313" key="6">
    <source>
        <dbReference type="Proteomes" id="UP000750711"/>
    </source>
</evidence>
<dbReference type="InterPro" id="IPR054471">
    <property type="entry name" value="GPIID_WHD"/>
</dbReference>
<dbReference type="Gene3D" id="2.130.10.10">
    <property type="entry name" value="YVTN repeat-like/Quinoprotein amine dehydrogenase"/>
    <property type="match status" value="1"/>
</dbReference>
<dbReference type="Pfam" id="PF00400">
    <property type="entry name" value="WD40"/>
    <property type="match status" value="6"/>
</dbReference>
<organism evidence="5 6">
    <name type="scientific">Trichoglossum hirsutum</name>
    <dbReference type="NCBI Taxonomy" id="265104"/>
    <lineage>
        <taxon>Eukaryota</taxon>
        <taxon>Fungi</taxon>
        <taxon>Dikarya</taxon>
        <taxon>Ascomycota</taxon>
        <taxon>Pezizomycotina</taxon>
        <taxon>Geoglossomycetes</taxon>
        <taxon>Geoglossales</taxon>
        <taxon>Geoglossaceae</taxon>
        <taxon>Trichoglossum</taxon>
    </lineage>
</organism>
<feature type="repeat" description="WD" evidence="3">
    <location>
        <begin position="612"/>
        <end position="653"/>
    </location>
</feature>
<dbReference type="PROSITE" id="PS50294">
    <property type="entry name" value="WD_REPEATS_REGION"/>
    <property type="match status" value="5"/>
</dbReference>
<dbReference type="InterPro" id="IPR019775">
    <property type="entry name" value="WD40_repeat_CS"/>
</dbReference>
<dbReference type="GO" id="GO:0017070">
    <property type="term" value="F:U6 snRNA binding"/>
    <property type="evidence" value="ECO:0007669"/>
    <property type="project" value="TreeGrafter"/>
</dbReference>
<feature type="repeat" description="WD" evidence="3">
    <location>
        <begin position="571"/>
        <end position="612"/>
    </location>
</feature>
<dbReference type="PROSITE" id="PS50082">
    <property type="entry name" value="WD_REPEATS_2"/>
    <property type="match status" value="5"/>
</dbReference>
<dbReference type="PANTHER" id="PTHR19846:SF0">
    <property type="entry name" value="PRE-MRNA PROCESSING FACTOR 4"/>
    <property type="match status" value="1"/>
</dbReference>
<protein>
    <recommendedName>
        <fullName evidence="4">C2H2-type domain-containing protein</fullName>
    </recommendedName>
</protein>
<keyword evidence="2" id="KW-0677">Repeat</keyword>
<feature type="repeat" description="WD" evidence="3">
    <location>
        <begin position="705"/>
        <end position="746"/>
    </location>
</feature>
<dbReference type="AlphaFoldDB" id="A0A9P8LDB6"/>
<feature type="domain" description="C2H2-type" evidence="4">
    <location>
        <begin position="288"/>
        <end position="316"/>
    </location>
</feature>